<proteinExistence type="predicted"/>
<sequence>MLSNQTGRLTQRYVAPRSTDVTVEQSSQGTSFINQKHYMQ</sequence>
<evidence type="ECO:0000313" key="2">
    <source>
        <dbReference type="EMBL" id="JAD68558.1"/>
    </source>
</evidence>
<feature type="compositionally biased region" description="Polar residues" evidence="1">
    <location>
        <begin position="19"/>
        <end position="34"/>
    </location>
</feature>
<reference evidence="2" key="1">
    <citation type="submission" date="2014-09" db="EMBL/GenBank/DDBJ databases">
        <authorList>
            <person name="Magalhaes I.L.F."/>
            <person name="Oliveira U."/>
            <person name="Santos F.R."/>
            <person name="Vidigal T.H.D.A."/>
            <person name="Brescovit A.D."/>
            <person name="Santos A.J."/>
        </authorList>
    </citation>
    <scope>NUCLEOTIDE SEQUENCE</scope>
    <source>
        <tissue evidence="2">Shoot tissue taken approximately 20 cm above the soil surface</tissue>
    </source>
</reference>
<accession>A0A0A9C268</accession>
<reference evidence="2" key="2">
    <citation type="journal article" date="2015" name="Data Brief">
        <title>Shoot transcriptome of the giant reed, Arundo donax.</title>
        <authorList>
            <person name="Barrero R.A."/>
            <person name="Guerrero F.D."/>
            <person name="Moolhuijzen P."/>
            <person name="Goolsby J.A."/>
            <person name="Tidwell J."/>
            <person name="Bellgard S.E."/>
            <person name="Bellgard M.I."/>
        </authorList>
    </citation>
    <scope>NUCLEOTIDE SEQUENCE</scope>
    <source>
        <tissue evidence="2">Shoot tissue taken approximately 20 cm above the soil surface</tissue>
    </source>
</reference>
<dbReference type="AlphaFoldDB" id="A0A0A9C268"/>
<dbReference type="EMBL" id="GBRH01229337">
    <property type="protein sequence ID" value="JAD68558.1"/>
    <property type="molecule type" value="Transcribed_RNA"/>
</dbReference>
<protein>
    <submittedName>
        <fullName evidence="2">Uncharacterized protein</fullName>
    </submittedName>
</protein>
<organism evidence="2">
    <name type="scientific">Arundo donax</name>
    <name type="common">Giant reed</name>
    <name type="synonym">Donax arundinaceus</name>
    <dbReference type="NCBI Taxonomy" id="35708"/>
    <lineage>
        <taxon>Eukaryota</taxon>
        <taxon>Viridiplantae</taxon>
        <taxon>Streptophyta</taxon>
        <taxon>Embryophyta</taxon>
        <taxon>Tracheophyta</taxon>
        <taxon>Spermatophyta</taxon>
        <taxon>Magnoliopsida</taxon>
        <taxon>Liliopsida</taxon>
        <taxon>Poales</taxon>
        <taxon>Poaceae</taxon>
        <taxon>PACMAD clade</taxon>
        <taxon>Arundinoideae</taxon>
        <taxon>Arundineae</taxon>
        <taxon>Arundo</taxon>
    </lineage>
</organism>
<name>A0A0A9C268_ARUDO</name>
<feature type="region of interest" description="Disordered" evidence="1">
    <location>
        <begin position="17"/>
        <end position="40"/>
    </location>
</feature>
<evidence type="ECO:0000256" key="1">
    <source>
        <dbReference type="SAM" id="MobiDB-lite"/>
    </source>
</evidence>